<keyword evidence="3" id="KW-1185">Reference proteome</keyword>
<evidence type="ECO:0008006" key="4">
    <source>
        <dbReference type="Google" id="ProtNLM"/>
    </source>
</evidence>
<keyword evidence="1" id="KW-1133">Transmembrane helix</keyword>
<feature type="transmembrane region" description="Helical" evidence="1">
    <location>
        <begin position="146"/>
        <end position="162"/>
    </location>
</feature>
<feature type="transmembrane region" description="Helical" evidence="1">
    <location>
        <begin position="234"/>
        <end position="253"/>
    </location>
</feature>
<sequence>MKKLRLLNFIPLLMAVPSIIIGVIAMYTNKVPIAIFGQNIFCLVLAGIISYFVLLKKSKVKNNASTNTTTIIVAVILLLLTFISSGIEGVHRWVSVGPIKFYVAVIILPIIIIELWKLLQIRDWWFSAAITIVISILLAMQPDASMLTAFAISMILLLWNKINNNIFRFCIVVLLSALIIISWVFLDALPPVSYVENIVSLVANMGIIWLSLGVISLVILPLPFIFFSPKKYKSLSVSIGMYFIIILISTLFGNFPVPLMGYGVSPIIGYFISITWFAKSKINS</sequence>
<dbReference type="OrthoDB" id="5520726at2"/>
<feature type="transmembrane region" description="Helical" evidence="1">
    <location>
        <begin position="123"/>
        <end position="140"/>
    </location>
</feature>
<dbReference type="EMBL" id="BHYK01000014">
    <property type="protein sequence ID" value="GCD11049.1"/>
    <property type="molecule type" value="Genomic_DNA"/>
</dbReference>
<feature type="transmembrane region" description="Helical" evidence="1">
    <location>
        <begin position="206"/>
        <end position="227"/>
    </location>
</feature>
<feature type="transmembrane region" description="Helical" evidence="1">
    <location>
        <begin position="7"/>
        <end position="27"/>
    </location>
</feature>
<name>A0A401UNE4_9CLOT</name>
<feature type="transmembrane region" description="Helical" evidence="1">
    <location>
        <begin position="169"/>
        <end position="186"/>
    </location>
</feature>
<gene>
    <name evidence="2" type="ORF">Ctaglu_26720</name>
</gene>
<evidence type="ECO:0000313" key="3">
    <source>
        <dbReference type="Proteomes" id="UP000287872"/>
    </source>
</evidence>
<feature type="transmembrane region" description="Helical" evidence="1">
    <location>
        <begin position="259"/>
        <end position="278"/>
    </location>
</feature>
<comment type="caution">
    <text evidence="2">The sequence shown here is derived from an EMBL/GenBank/DDBJ whole genome shotgun (WGS) entry which is preliminary data.</text>
</comment>
<evidence type="ECO:0000256" key="1">
    <source>
        <dbReference type="SAM" id="Phobius"/>
    </source>
</evidence>
<dbReference type="Proteomes" id="UP000287872">
    <property type="component" value="Unassembled WGS sequence"/>
</dbReference>
<accession>A0A401UNE4</accession>
<feature type="transmembrane region" description="Helical" evidence="1">
    <location>
        <begin position="33"/>
        <end position="55"/>
    </location>
</feature>
<evidence type="ECO:0000313" key="2">
    <source>
        <dbReference type="EMBL" id="GCD11049.1"/>
    </source>
</evidence>
<protein>
    <recommendedName>
        <fullName evidence="4">Cell division protein</fullName>
    </recommendedName>
</protein>
<keyword evidence="1" id="KW-0472">Membrane</keyword>
<feature type="transmembrane region" description="Helical" evidence="1">
    <location>
        <begin position="67"/>
        <end position="87"/>
    </location>
</feature>
<proteinExistence type="predicted"/>
<dbReference type="AlphaFoldDB" id="A0A401UNE4"/>
<organism evidence="2 3">
    <name type="scientific">Clostridium tagluense</name>
    <dbReference type="NCBI Taxonomy" id="360422"/>
    <lineage>
        <taxon>Bacteria</taxon>
        <taxon>Bacillati</taxon>
        <taxon>Bacillota</taxon>
        <taxon>Clostridia</taxon>
        <taxon>Eubacteriales</taxon>
        <taxon>Clostridiaceae</taxon>
        <taxon>Clostridium</taxon>
    </lineage>
</organism>
<reference evidence="2 3" key="1">
    <citation type="submission" date="2018-11" db="EMBL/GenBank/DDBJ databases">
        <title>Genome sequencing and assembly of Clostridium tagluense strain A121.</title>
        <authorList>
            <person name="Murakami T."/>
            <person name="Segawa T."/>
            <person name="Shcherbakova V.A."/>
            <person name="Mori H."/>
            <person name="Yoshimura Y."/>
        </authorList>
    </citation>
    <scope>NUCLEOTIDE SEQUENCE [LARGE SCALE GENOMIC DNA]</scope>
    <source>
        <strain evidence="2 3">A121</strain>
    </source>
</reference>
<dbReference type="RefSeq" id="WP_125002510.1">
    <property type="nucleotide sequence ID" value="NZ_BHYK01000014.1"/>
</dbReference>
<keyword evidence="1" id="KW-0812">Transmembrane</keyword>
<feature type="transmembrane region" description="Helical" evidence="1">
    <location>
        <begin position="99"/>
        <end position="116"/>
    </location>
</feature>